<accession>A0A1B0CD57</accession>
<dbReference type="Proteomes" id="UP000092461">
    <property type="component" value="Unassembled WGS sequence"/>
</dbReference>
<dbReference type="EMBL" id="AJWK01007429">
    <property type="status" value="NOT_ANNOTATED_CDS"/>
    <property type="molecule type" value="Genomic_DNA"/>
</dbReference>
<dbReference type="InterPro" id="IPR050559">
    <property type="entry name" value="P-Pant_transferase_sf"/>
</dbReference>
<dbReference type="VEuPathDB" id="VectorBase:LLONM1_012012"/>
<dbReference type="InterPro" id="IPR055066">
    <property type="entry name" value="AASDHPPT_N"/>
</dbReference>
<dbReference type="SUPFAM" id="SSF56214">
    <property type="entry name" value="4'-phosphopantetheinyl transferase"/>
    <property type="match status" value="2"/>
</dbReference>
<evidence type="ECO:0000256" key="2">
    <source>
        <dbReference type="ARBA" id="ARBA00022679"/>
    </source>
</evidence>
<dbReference type="PANTHER" id="PTHR12215:SF10">
    <property type="entry name" value="L-AMINOADIPATE-SEMIALDEHYDE DEHYDROGENASE-PHOSPHOPANTETHEINYL TRANSFERASE"/>
    <property type="match status" value="1"/>
</dbReference>
<name>A0A1B0CD57_LUTLO</name>
<proteinExistence type="predicted"/>
<dbReference type="Pfam" id="PF22624">
    <property type="entry name" value="AASDHPPT_N"/>
    <property type="match status" value="1"/>
</dbReference>
<evidence type="ECO:0000259" key="3">
    <source>
        <dbReference type="Pfam" id="PF22624"/>
    </source>
</evidence>
<evidence type="ECO:0000313" key="4">
    <source>
        <dbReference type="EnsemblMetazoa" id="LLOJ002277-PA"/>
    </source>
</evidence>
<feature type="domain" description="4'-phosphopantetheinyl transferase N-terminal" evidence="3">
    <location>
        <begin position="17"/>
        <end position="112"/>
    </location>
</feature>
<protein>
    <recommendedName>
        <fullName evidence="1">holo-[acyl-carrier-protein] synthase</fullName>
        <ecNumber evidence="1">2.7.8.7</ecNumber>
    </recommendedName>
</protein>
<organism evidence="4 5">
    <name type="scientific">Lutzomyia longipalpis</name>
    <name type="common">Sand fly</name>
    <dbReference type="NCBI Taxonomy" id="7200"/>
    <lineage>
        <taxon>Eukaryota</taxon>
        <taxon>Metazoa</taxon>
        <taxon>Ecdysozoa</taxon>
        <taxon>Arthropoda</taxon>
        <taxon>Hexapoda</taxon>
        <taxon>Insecta</taxon>
        <taxon>Pterygota</taxon>
        <taxon>Neoptera</taxon>
        <taxon>Endopterygota</taxon>
        <taxon>Diptera</taxon>
        <taxon>Nematocera</taxon>
        <taxon>Psychodoidea</taxon>
        <taxon>Psychodidae</taxon>
        <taxon>Lutzomyia</taxon>
        <taxon>Lutzomyia</taxon>
    </lineage>
</organism>
<dbReference type="PANTHER" id="PTHR12215">
    <property type="entry name" value="PHOSPHOPANTETHEINE TRANSFERASE"/>
    <property type="match status" value="1"/>
</dbReference>
<evidence type="ECO:0000256" key="1">
    <source>
        <dbReference type="ARBA" id="ARBA00013172"/>
    </source>
</evidence>
<dbReference type="EnsemblMetazoa" id="LLOJ002277-RA">
    <property type="protein sequence ID" value="LLOJ002277-PA"/>
    <property type="gene ID" value="LLOJ002277"/>
</dbReference>
<evidence type="ECO:0000313" key="5">
    <source>
        <dbReference type="Proteomes" id="UP000092461"/>
    </source>
</evidence>
<reference evidence="4" key="1">
    <citation type="submission" date="2020-05" db="UniProtKB">
        <authorList>
            <consortium name="EnsemblMetazoa"/>
        </authorList>
    </citation>
    <scope>IDENTIFICATION</scope>
    <source>
        <strain evidence="4">Jacobina</strain>
    </source>
</reference>
<dbReference type="InterPro" id="IPR037143">
    <property type="entry name" value="4-PPantetheinyl_Trfase_dom_sf"/>
</dbReference>
<dbReference type="GO" id="GO:0008897">
    <property type="term" value="F:holo-[acyl-carrier-protein] synthase activity"/>
    <property type="evidence" value="ECO:0007669"/>
    <property type="project" value="UniProtKB-EC"/>
</dbReference>
<sequence length="240" mass="27480">MAIRACGSARWAFKVSEWRPSMEELMLACSCIQEEEKQRLAKFVFREDFNSSLMGRLMMRKFIADATAVPYDAIILGRDEKGKPFWSNPSGSDRRVDFNVSHQGDYCVLAGCVSQERATATKIGVDIMKMEYTGGKPLSEFFRLMTRNFSPSEWACIKSRKSNEAQLVFLDGNYDAKWKFEESLIDSQHCVAVSLLDTPANYVPVPFERISFEQLMDGAKALLEIDEIYCHNIQRKEYKS</sequence>
<dbReference type="GO" id="GO:0000287">
    <property type="term" value="F:magnesium ion binding"/>
    <property type="evidence" value="ECO:0007669"/>
    <property type="project" value="InterPro"/>
</dbReference>
<dbReference type="Gene3D" id="3.90.470.20">
    <property type="entry name" value="4'-phosphopantetheinyl transferase domain"/>
    <property type="match status" value="4"/>
</dbReference>
<dbReference type="GO" id="GO:0019878">
    <property type="term" value="P:lysine biosynthetic process via aminoadipic acid"/>
    <property type="evidence" value="ECO:0007669"/>
    <property type="project" value="TreeGrafter"/>
</dbReference>
<dbReference type="VEuPathDB" id="VectorBase:LLOJ002277"/>
<dbReference type="GO" id="GO:0005829">
    <property type="term" value="C:cytosol"/>
    <property type="evidence" value="ECO:0007669"/>
    <property type="project" value="TreeGrafter"/>
</dbReference>
<keyword evidence="5" id="KW-1185">Reference proteome</keyword>
<keyword evidence="2" id="KW-0808">Transferase</keyword>
<dbReference type="AlphaFoldDB" id="A0A1B0CD57"/>
<dbReference type="EC" id="2.7.8.7" evidence="1"/>